<keyword evidence="8" id="KW-1185">Reference proteome</keyword>
<dbReference type="PRINTS" id="PR00505">
    <property type="entry name" value="D12N6MTFRASE"/>
</dbReference>
<dbReference type="InterPro" id="IPR029063">
    <property type="entry name" value="SAM-dependent_MTases_sf"/>
</dbReference>
<evidence type="ECO:0000256" key="4">
    <source>
        <dbReference type="ARBA" id="ARBA00022679"/>
    </source>
</evidence>
<evidence type="ECO:0000256" key="6">
    <source>
        <dbReference type="ARBA" id="ARBA00047942"/>
    </source>
</evidence>
<dbReference type="Pfam" id="PF02086">
    <property type="entry name" value="MethyltransfD12"/>
    <property type="match status" value="1"/>
</dbReference>
<dbReference type="GO" id="GO:1904047">
    <property type="term" value="F:S-adenosyl-L-methionine binding"/>
    <property type="evidence" value="ECO:0007669"/>
    <property type="project" value="TreeGrafter"/>
</dbReference>
<reference evidence="7" key="1">
    <citation type="submission" date="2021-03" db="EMBL/GenBank/DDBJ databases">
        <authorList>
            <person name="So Y."/>
        </authorList>
    </citation>
    <scope>NUCLEOTIDE SEQUENCE</scope>
    <source>
        <strain evidence="7">SG15</strain>
    </source>
</reference>
<evidence type="ECO:0000256" key="1">
    <source>
        <dbReference type="ARBA" id="ARBA00006594"/>
    </source>
</evidence>
<evidence type="ECO:0000256" key="3">
    <source>
        <dbReference type="ARBA" id="ARBA00022603"/>
    </source>
</evidence>
<dbReference type="EMBL" id="JAGIZA010000004">
    <property type="protein sequence ID" value="MBP0492890.1"/>
    <property type="molecule type" value="Genomic_DNA"/>
</dbReference>
<dbReference type="EC" id="2.1.1.72" evidence="2"/>
<dbReference type="Gene3D" id="1.10.1020.10">
    <property type="entry name" value="Adenine-specific Methyltransferase, Domain 2"/>
    <property type="match status" value="1"/>
</dbReference>
<comment type="catalytic activity">
    <reaction evidence="6">
        <text>a 2'-deoxyadenosine in DNA + S-adenosyl-L-methionine = an N(6)-methyl-2'-deoxyadenosine in DNA + S-adenosyl-L-homocysteine + H(+)</text>
        <dbReference type="Rhea" id="RHEA:15197"/>
        <dbReference type="Rhea" id="RHEA-COMP:12418"/>
        <dbReference type="Rhea" id="RHEA-COMP:12419"/>
        <dbReference type="ChEBI" id="CHEBI:15378"/>
        <dbReference type="ChEBI" id="CHEBI:57856"/>
        <dbReference type="ChEBI" id="CHEBI:59789"/>
        <dbReference type="ChEBI" id="CHEBI:90615"/>
        <dbReference type="ChEBI" id="CHEBI:90616"/>
        <dbReference type="EC" id="2.1.1.72"/>
    </reaction>
</comment>
<dbReference type="GO" id="GO:0006298">
    <property type="term" value="P:mismatch repair"/>
    <property type="evidence" value="ECO:0007669"/>
    <property type="project" value="TreeGrafter"/>
</dbReference>
<dbReference type="PANTHER" id="PTHR30481">
    <property type="entry name" value="DNA ADENINE METHYLASE"/>
    <property type="match status" value="1"/>
</dbReference>
<dbReference type="GO" id="GO:0032259">
    <property type="term" value="P:methylation"/>
    <property type="evidence" value="ECO:0007669"/>
    <property type="project" value="UniProtKB-KW"/>
</dbReference>
<dbReference type="InterPro" id="IPR012327">
    <property type="entry name" value="MeTrfase_D12"/>
</dbReference>
<name>A0A940N083_9PROT</name>
<comment type="caution">
    <text evidence="7">The sequence shown here is derived from an EMBL/GenBank/DDBJ whole genome shotgun (WGS) entry which is preliminary data.</text>
</comment>
<dbReference type="Gene3D" id="3.40.50.150">
    <property type="entry name" value="Vaccinia Virus protein VP39"/>
    <property type="match status" value="1"/>
</dbReference>
<dbReference type="InterPro" id="IPR012263">
    <property type="entry name" value="M_m6A_EcoRV"/>
</dbReference>
<protein>
    <recommendedName>
        <fullName evidence="2">site-specific DNA-methyltransferase (adenine-specific)</fullName>
        <ecNumber evidence="2">2.1.1.72</ecNumber>
    </recommendedName>
</protein>
<evidence type="ECO:0000256" key="2">
    <source>
        <dbReference type="ARBA" id="ARBA00011900"/>
    </source>
</evidence>
<evidence type="ECO:0000256" key="5">
    <source>
        <dbReference type="ARBA" id="ARBA00022691"/>
    </source>
</evidence>
<organism evidence="7 8">
    <name type="scientific">Roseomonas indoligenes</name>
    <dbReference type="NCBI Taxonomy" id="2820811"/>
    <lineage>
        <taxon>Bacteria</taxon>
        <taxon>Pseudomonadati</taxon>
        <taxon>Pseudomonadota</taxon>
        <taxon>Alphaproteobacteria</taxon>
        <taxon>Acetobacterales</taxon>
        <taxon>Roseomonadaceae</taxon>
        <taxon>Roseomonas</taxon>
    </lineage>
</organism>
<dbReference type="GO" id="GO:0009007">
    <property type="term" value="F:site-specific DNA-methyltransferase (adenine-specific) activity"/>
    <property type="evidence" value="ECO:0007669"/>
    <property type="project" value="UniProtKB-EC"/>
</dbReference>
<accession>A0A940N083</accession>
<evidence type="ECO:0000313" key="8">
    <source>
        <dbReference type="Proteomes" id="UP000677537"/>
    </source>
</evidence>
<keyword evidence="4" id="KW-0808">Transferase</keyword>
<comment type="similarity">
    <text evidence="1">Belongs to the N(4)/N(6)-methyltransferase family.</text>
</comment>
<dbReference type="AlphaFoldDB" id="A0A940N083"/>
<dbReference type="InterPro" id="IPR023095">
    <property type="entry name" value="Ade_MeTrfase_dom_2"/>
</dbReference>
<sequence>MESTLLPASPAATPAPYLGGKRNLARRVIARLGAIPHTTYVEPFIGMGGIFLRRPFRAKAEVINDISTDVANLFRILQRHYVPLMDMLRWQLTSRAEWQRLNAANPDTLTDLERAARFLYLQRLAFGGKVNGRTFGVDPATPARFDVAKLAGTLEEVHERLSGVVIERLPYAELLKRYDRPGTLFYLDPPYWGCETDYGEGVFARGDFELLAEALAGLKGRFLLSLNDTPGVREVFGRFSIEEVDVTYSVAQHVGRRPPAREVLISGLAA</sequence>
<proteinExistence type="inferred from homology"/>
<dbReference type="GO" id="GO:0043565">
    <property type="term" value="F:sequence-specific DNA binding"/>
    <property type="evidence" value="ECO:0007669"/>
    <property type="project" value="TreeGrafter"/>
</dbReference>
<dbReference type="RefSeq" id="WP_209372771.1">
    <property type="nucleotide sequence ID" value="NZ_JAGIZA010000004.1"/>
</dbReference>
<keyword evidence="5" id="KW-0949">S-adenosyl-L-methionine</keyword>
<keyword evidence="3 7" id="KW-0489">Methyltransferase</keyword>
<evidence type="ECO:0000313" key="7">
    <source>
        <dbReference type="EMBL" id="MBP0492890.1"/>
    </source>
</evidence>
<dbReference type="GO" id="GO:0009307">
    <property type="term" value="P:DNA restriction-modification system"/>
    <property type="evidence" value="ECO:0007669"/>
    <property type="project" value="InterPro"/>
</dbReference>
<dbReference type="Proteomes" id="UP000677537">
    <property type="component" value="Unassembled WGS sequence"/>
</dbReference>
<dbReference type="SUPFAM" id="SSF53335">
    <property type="entry name" value="S-adenosyl-L-methionine-dependent methyltransferases"/>
    <property type="match status" value="1"/>
</dbReference>
<dbReference type="PIRSF" id="PIRSF000398">
    <property type="entry name" value="M_m6A_EcoRV"/>
    <property type="match status" value="1"/>
</dbReference>
<gene>
    <name evidence="7" type="ORF">J5Y10_08875</name>
</gene>
<dbReference type="PANTHER" id="PTHR30481:SF4">
    <property type="entry name" value="SITE-SPECIFIC DNA-METHYLTRANSFERASE (ADENINE-SPECIFIC)"/>
    <property type="match status" value="1"/>
</dbReference>